<feature type="signal peptide" evidence="2">
    <location>
        <begin position="1"/>
        <end position="26"/>
    </location>
</feature>
<accession>A0A067FC36</accession>
<dbReference type="AlphaFoldDB" id="A0A067FC36"/>
<reference evidence="3 4" key="1">
    <citation type="submission" date="2014-04" db="EMBL/GenBank/DDBJ databases">
        <authorList>
            <consortium name="International Citrus Genome Consortium"/>
            <person name="Gmitter F."/>
            <person name="Chen C."/>
            <person name="Farmerie W."/>
            <person name="Harkins T."/>
            <person name="Desany B."/>
            <person name="Mohiuddin M."/>
            <person name="Kodira C."/>
            <person name="Borodovsky M."/>
            <person name="Lomsadze A."/>
            <person name="Burns P."/>
            <person name="Jenkins J."/>
            <person name="Prochnik S."/>
            <person name="Shu S."/>
            <person name="Chapman J."/>
            <person name="Pitluck S."/>
            <person name="Schmutz J."/>
            <person name="Rokhsar D."/>
        </authorList>
    </citation>
    <scope>NUCLEOTIDE SEQUENCE</scope>
</reference>
<keyword evidence="4" id="KW-1185">Reference proteome</keyword>
<keyword evidence="2" id="KW-0732">Signal</keyword>
<evidence type="ECO:0000313" key="3">
    <source>
        <dbReference type="EMBL" id="KDO64908.1"/>
    </source>
</evidence>
<evidence type="ECO:0000256" key="1">
    <source>
        <dbReference type="SAM" id="MobiDB-lite"/>
    </source>
</evidence>
<protein>
    <submittedName>
        <fullName evidence="3">Uncharacterized protein</fullName>
    </submittedName>
</protein>
<proteinExistence type="predicted"/>
<sequence>MAATTKIVLISVISFWLISSFQLAGCSRPGFGVRGDTSISTHAQDFEKGTNSGGAAFVGARPVASGPNPIQHNFAIRTASHPPAPESEP</sequence>
<feature type="region of interest" description="Disordered" evidence="1">
    <location>
        <begin position="69"/>
        <end position="89"/>
    </location>
</feature>
<dbReference type="Proteomes" id="UP000027120">
    <property type="component" value="Unassembled WGS sequence"/>
</dbReference>
<dbReference type="EMBL" id="KK784905">
    <property type="protein sequence ID" value="KDO64908.1"/>
    <property type="molecule type" value="Genomic_DNA"/>
</dbReference>
<gene>
    <name evidence="3" type="ORF">CISIN_1g034628mg</name>
</gene>
<evidence type="ECO:0000313" key="4">
    <source>
        <dbReference type="Proteomes" id="UP000027120"/>
    </source>
</evidence>
<organism evidence="3 4">
    <name type="scientific">Citrus sinensis</name>
    <name type="common">Sweet orange</name>
    <name type="synonym">Citrus aurantium var. sinensis</name>
    <dbReference type="NCBI Taxonomy" id="2711"/>
    <lineage>
        <taxon>Eukaryota</taxon>
        <taxon>Viridiplantae</taxon>
        <taxon>Streptophyta</taxon>
        <taxon>Embryophyta</taxon>
        <taxon>Tracheophyta</taxon>
        <taxon>Spermatophyta</taxon>
        <taxon>Magnoliopsida</taxon>
        <taxon>eudicotyledons</taxon>
        <taxon>Gunneridae</taxon>
        <taxon>Pentapetalae</taxon>
        <taxon>rosids</taxon>
        <taxon>malvids</taxon>
        <taxon>Sapindales</taxon>
        <taxon>Rutaceae</taxon>
        <taxon>Aurantioideae</taxon>
        <taxon>Citrus</taxon>
    </lineage>
</organism>
<evidence type="ECO:0000256" key="2">
    <source>
        <dbReference type="SAM" id="SignalP"/>
    </source>
</evidence>
<feature type="chain" id="PRO_5001640984" evidence="2">
    <location>
        <begin position="27"/>
        <end position="89"/>
    </location>
</feature>
<name>A0A067FC36_CITSI</name>